<dbReference type="InterPro" id="IPR005372">
    <property type="entry name" value="UPF0182"/>
</dbReference>
<organism evidence="7 8">
    <name type="scientific">Jatrophihabitans lederbergiae</name>
    <dbReference type="NCBI Taxonomy" id="3075547"/>
    <lineage>
        <taxon>Bacteria</taxon>
        <taxon>Bacillati</taxon>
        <taxon>Actinomycetota</taxon>
        <taxon>Actinomycetes</taxon>
        <taxon>Jatrophihabitantales</taxon>
        <taxon>Jatrophihabitantaceae</taxon>
        <taxon>Jatrophihabitans</taxon>
    </lineage>
</organism>
<dbReference type="Proteomes" id="UP001183176">
    <property type="component" value="Unassembled WGS sequence"/>
</dbReference>
<keyword evidence="8" id="KW-1185">Reference proteome</keyword>
<dbReference type="PANTHER" id="PTHR39344:SF1">
    <property type="entry name" value="UPF0182 PROTEIN SLL1060"/>
    <property type="match status" value="1"/>
</dbReference>
<dbReference type="HAMAP" id="MF_01600">
    <property type="entry name" value="UPF0182"/>
    <property type="match status" value="1"/>
</dbReference>
<feature type="transmembrane region" description="Helical" evidence="5">
    <location>
        <begin position="258"/>
        <end position="276"/>
    </location>
</feature>
<feature type="transmembrane region" description="Helical" evidence="5">
    <location>
        <begin position="283"/>
        <end position="303"/>
    </location>
</feature>
<evidence type="ECO:0000256" key="4">
    <source>
        <dbReference type="ARBA" id="ARBA00023136"/>
    </source>
</evidence>
<keyword evidence="2 5" id="KW-0812">Transmembrane</keyword>
<feature type="transmembrane region" description="Helical" evidence="5">
    <location>
        <begin position="168"/>
        <end position="191"/>
    </location>
</feature>
<evidence type="ECO:0000256" key="1">
    <source>
        <dbReference type="ARBA" id="ARBA00022475"/>
    </source>
</evidence>
<name>A0ABU2J6E9_9ACTN</name>
<dbReference type="EMBL" id="JAVREH010000003">
    <property type="protein sequence ID" value="MDT0260565.1"/>
    <property type="molecule type" value="Genomic_DNA"/>
</dbReference>
<evidence type="ECO:0000256" key="3">
    <source>
        <dbReference type="ARBA" id="ARBA00022989"/>
    </source>
</evidence>
<gene>
    <name evidence="7" type="ORF">RM423_04075</name>
</gene>
<feature type="compositionally biased region" description="Low complexity" evidence="6">
    <location>
        <begin position="901"/>
        <end position="922"/>
    </location>
</feature>
<comment type="subcellular location">
    <subcellularLocation>
        <location evidence="5">Cell membrane</location>
        <topology evidence="5">Multi-pass membrane protein</topology>
    </subcellularLocation>
</comment>
<dbReference type="Pfam" id="PF03699">
    <property type="entry name" value="UPF0182"/>
    <property type="match status" value="1"/>
</dbReference>
<keyword evidence="4 5" id="KW-0472">Membrane</keyword>
<sequence length="982" mass="107226">MRPEMPSIRVSRRGKIAIGVLISLFVLLSVLGSLVRVYTDWLWFGEVHYRSVFSTILWTRIVLFVVVGLVLTSIIGANVFLAYRMRPPFRPISQEQENLERYRVALEPRKKLIFGALVAIIFIAAGMSAQGNWQTWQLWRNGQSFGVQDPQFHRDISFFAWDYPAYRLILSFAFNAVIFSLLLSLAVHYLFGAFRIATPGHKLTISARRHVTLLVFFFIALKACAYWLDRYGLVFSGRGKVTGASYTDVNASLPAKTILFWVAVLIALAVLASLWLKSAQIPIISFVVLLVLSIGINGIYPAVVQQITVKPNASDKEAPYISRNIQATRQAYDIVTNTDGGNVTYESYKVDTDPKTTALSSTDPTISNLRILDPNVVSSTFSRFQQLRNQYGFPDKLDIDRYTVENQTQDYVVGVRELDQSKLTGNQTNWINAHTFYTHGYGFVAAAASSDVTNTKQFTEGDIPPTGPLTMTTPQVYYGELLPNYSIVGASGTPREYDGADVKTTYTGSGGVSLSNVFNRLAFGIKYREANFLLNNAASAQGAKIMFNRDPRQRVKKVAPFLTVDGDPYPAVIGGRAQWIVDAYTTLANYPYSERQNLSDLTTDSLTAANRTAAQADSQVNYIRNSVKATVDAYTGKVTLYQWRDDPVLSTWMKVFPGVVQPKSSMPADVQAHVRYPQDLFEVQRKLLEQYHVDDPRQFYNVADKWTVPNDPYPINGTIGTAQPPYYALASAPANEGGGAQFQLTTPMKVNNSTNLAAYLTVDSDPGPNYGKMTVLRVPTSTVIQGPEQIANTFQTNTTISRDLTLLDSGGSNVIHGNLLTLPIGSSFLYVEPLYVQGSGGNGYPILQRVMVAYGDKIGYADTLAGALANLNHGPVGVTVLNGLSGGTTTSPTSPGPSASPPASSSAPSPAPSASASTGTAPLPVGQQQLVAQLNSALNRLQQAYRSGDLAAIGQAQADVQRLSAQYLKGQSKSPSSSTSPK</sequence>
<comment type="caution">
    <text evidence="7">The sequence shown here is derived from an EMBL/GenBank/DDBJ whole genome shotgun (WGS) entry which is preliminary data.</text>
</comment>
<evidence type="ECO:0000313" key="7">
    <source>
        <dbReference type="EMBL" id="MDT0260565.1"/>
    </source>
</evidence>
<dbReference type="RefSeq" id="WP_311421730.1">
    <property type="nucleotide sequence ID" value="NZ_JAVREH010000003.1"/>
</dbReference>
<dbReference type="PANTHER" id="PTHR39344">
    <property type="entry name" value="UPF0182 PROTEIN SLL1060"/>
    <property type="match status" value="1"/>
</dbReference>
<evidence type="ECO:0000256" key="6">
    <source>
        <dbReference type="SAM" id="MobiDB-lite"/>
    </source>
</evidence>
<keyword evidence="3 5" id="KW-1133">Transmembrane helix</keyword>
<reference evidence="8" key="1">
    <citation type="submission" date="2023-07" db="EMBL/GenBank/DDBJ databases">
        <title>30 novel species of actinomycetes from the DSMZ collection.</title>
        <authorList>
            <person name="Nouioui I."/>
        </authorList>
    </citation>
    <scope>NUCLEOTIDE SEQUENCE [LARGE SCALE GENOMIC DNA]</scope>
    <source>
        <strain evidence="8">DSM 44399</strain>
    </source>
</reference>
<comment type="similarity">
    <text evidence="5">Belongs to the UPF0182 family.</text>
</comment>
<evidence type="ECO:0000313" key="8">
    <source>
        <dbReference type="Proteomes" id="UP001183176"/>
    </source>
</evidence>
<feature type="transmembrane region" description="Helical" evidence="5">
    <location>
        <begin position="56"/>
        <end position="83"/>
    </location>
</feature>
<feature type="region of interest" description="Disordered" evidence="6">
    <location>
        <begin position="882"/>
        <end position="922"/>
    </location>
</feature>
<feature type="transmembrane region" description="Helical" evidence="5">
    <location>
        <begin position="112"/>
        <end position="129"/>
    </location>
</feature>
<keyword evidence="1 5" id="KW-1003">Cell membrane</keyword>
<comment type="caution">
    <text evidence="5">Lacks conserved residue(s) required for the propagation of feature annotation.</text>
</comment>
<accession>A0ABU2J6E9</accession>
<protein>
    <recommendedName>
        <fullName evidence="5">UPF0182 protein RM423_04075</fullName>
    </recommendedName>
</protein>
<evidence type="ECO:0000256" key="5">
    <source>
        <dbReference type="HAMAP-Rule" id="MF_01600"/>
    </source>
</evidence>
<evidence type="ECO:0000256" key="2">
    <source>
        <dbReference type="ARBA" id="ARBA00022692"/>
    </source>
</evidence>
<dbReference type="NCBIfam" id="NF000825">
    <property type="entry name" value="PRK00068.1"/>
    <property type="match status" value="1"/>
</dbReference>
<feature type="transmembrane region" description="Helical" evidence="5">
    <location>
        <begin position="211"/>
        <end position="228"/>
    </location>
</feature>
<proteinExistence type="inferred from homology"/>